<name>A0ABS6A7L4_9GAMM</name>
<keyword evidence="5 9" id="KW-0732">Signal</keyword>
<dbReference type="RefSeq" id="WP_216007905.1">
    <property type="nucleotide sequence ID" value="NZ_JAHKPV010000015.1"/>
</dbReference>
<dbReference type="EMBL" id="JAHKPV010000015">
    <property type="protein sequence ID" value="MBU2874049.1"/>
    <property type="molecule type" value="Genomic_DNA"/>
</dbReference>
<dbReference type="CDD" id="cd00342">
    <property type="entry name" value="gram_neg_porins"/>
    <property type="match status" value="1"/>
</dbReference>
<comment type="caution">
    <text evidence="11">The sequence shown here is derived from an EMBL/GenBank/DDBJ whole genome shotgun (WGS) entry which is preliminary data.</text>
</comment>
<evidence type="ECO:0000256" key="3">
    <source>
        <dbReference type="ARBA" id="ARBA00022452"/>
    </source>
</evidence>
<evidence type="ECO:0000259" key="10">
    <source>
        <dbReference type="Pfam" id="PF13609"/>
    </source>
</evidence>
<dbReference type="Pfam" id="PF13609">
    <property type="entry name" value="Porin_4"/>
    <property type="match status" value="1"/>
</dbReference>
<keyword evidence="3" id="KW-1134">Transmembrane beta strand</keyword>
<evidence type="ECO:0000256" key="4">
    <source>
        <dbReference type="ARBA" id="ARBA00022692"/>
    </source>
</evidence>
<sequence length="327" mass="34526">MKKTLIASAIAAATISGTALAQESNLPSVYGNIQYALVHSNVEGAGSSIDHYDNGSTLGVTHDHEIAPGVTGFFKLELDGFNADDKSYGRGQGRVDEAYIGVQGDSFGKIWVGSDDSTYERSIDKIANTYEAANLSIGGSYSTGEGDLIQYETPSFGGLKLGAAVQVNGDTTAGGKSYPYQLAAIYAVDSLELAFAMDSNDGTTGYSGTTATDPNNENTYGLRATYKLDSLSLTGQYQTRKEVADVFGLMGVYTLGANQFALSYEMAVADDANDTERNTVTLQALHNLSDHMYVYFEGYLGGGDDGVYGVANESEASVAAVGAVYYF</sequence>
<keyword evidence="12" id="KW-1185">Reference proteome</keyword>
<evidence type="ECO:0000256" key="5">
    <source>
        <dbReference type="ARBA" id="ARBA00022729"/>
    </source>
</evidence>
<evidence type="ECO:0000256" key="8">
    <source>
        <dbReference type="ARBA" id="ARBA00023237"/>
    </source>
</evidence>
<feature type="chain" id="PRO_5045364395" evidence="9">
    <location>
        <begin position="22"/>
        <end position="327"/>
    </location>
</feature>
<keyword evidence="7" id="KW-0626">Porin</keyword>
<gene>
    <name evidence="11" type="ORF">KO508_08535</name>
</gene>
<dbReference type="PANTHER" id="PTHR34501">
    <property type="entry name" value="PROTEIN YDDL-RELATED"/>
    <property type="match status" value="1"/>
</dbReference>
<evidence type="ECO:0000256" key="2">
    <source>
        <dbReference type="ARBA" id="ARBA00022448"/>
    </source>
</evidence>
<evidence type="ECO:0000256" key="9">
    <source>
        <dbReference type="SAM" id="SignalP"/>
    </source>
</evidence>
<keyword evidence="4" id="KW-0812">Transmembrane</keyword>
<protein>
    <submittedName>
        <fullName evidence="11">Porin</fullName>
    </submittedName>
</protein>
<feature type="domain" description="Porin" evidence="10">
    <location>
        <begin position="8"/>
        <end position="298"/>
    </location>
</feature>
<keyword evidence="3" id="KW-0472">Membrane</keyword>
<organism evidence="11 12">
    <name type="scientific">Marinobacter salexigens</name>
    <dbReference type="NCBI Taxonomy" id="1925763"/>
    <lineage>
        <taxon>Bacteria</taxon>
        <taxon>Pseudomonadati</taxon>
        <taxon>Pseudomonadota</taxon>
        <taxon>Gammaproteobacteria</taxon>
        <taxon>Pseudomonadales</taxon>
        <taxon>Marinobacteraceae</taxon>
        <taxon>Marinobacter</taxon>
    </lineage>
</organism>
<keyword evidence="8" id="KW-0998">Cell outer membrane</keyword>
<evidence type="ECO:0000256" key="1">
    <source>
        <dbReference type="ARBA" id="ARBA00004571"/>
    </source>
</evidence>
<reference evidence="11 12" key="1">
    <citation type="submission" date="2021-05" db="EMBL/GenBank/DDBJ databases">
        <title>Draft genomes of bacteria isolated from model marine particles.</title>
        <authorList>
            <person name="Datta M.S."/>
            <person name="Schwartzman J.A."/>
            <person name="Enke T.N."/>
            <person name="Saavedra J."/>
            <person name="Cermak N."/>
            <person name="Cordero O.X."/>
        </authorList>
    </citation>
    <scope>NUCLEOTIDE SEQUENCE [LARGE SCALE GENOMIC DNA]</scope>
    <source>
        <strain evidence="11 12">D2M19</strain>
    </source>
</reference>
<dbReference type="InterPro" id="IPR050298">
    <property type="entry name" value="Gram-neg_bact_OMP"/>
</dbReference>
<comment type="subcellular location">
    <subcellularLocation>
        <location evidence="1">Cell outer membrane</location>
        <topology evidence="1">Multi-pass membrane protein</topology>
    </subcellularLocation>
</comment>
<dbReference type="InterPro" id="IPR033900">
    <property type="entry name" value="Gram_neg_porin_domain"/>
</dbReference>
<dbReference type="PANTHER" id="PTHR34501:SF9">
    <property type="entry name" value="MAJOR OUTER MEMBRANE PROTEIN P.IA"/>
    <property type="match status" value="1"/>
</dbReference>
<dbReference type="Proteomes" id="UP000753376">
    <property type="component" value="Unassembled WGS sequence"/>
</dbReference>
<evidence type="ECO:0000313" key="12">
    <source>
        <dbReference type="Proteomes" id="UP000753376"/>
    </source>
</evidence>
<evidence type="ECO:0000256" key="7">
    <source>
        <dbReference type="ARBA" id="ARBA00023114"/>
    </source>
</evidence>
<keyword evidence="2" id="KW-0813">Transport</keyword>
<keyword evidence="6" id="KW-0406">Ion transport</keyword>
<feature type="signal peptide" evidence="9">
    <location>
        <begin position="1"/>
        <end position="21"/>
    </location>
</feature>
<evidence type="ECO:0000313" key="11">
    <source>
        <dbReference type="EMBL" id="MBU2874049.1"/>
    </source>
</evidence>
<accession>A0ABS6A7L4</accession>
<evidence type="ECO:0000256" key="6">
    <source>
        <dbReference type="ARBA" id="ARBA00023065"/>
    </source>
</evidence>
<proteinExistence type="predicted"/>